<dbReference type="AlphaFoldDB" id="A0A8T2E6F5"/>
<reference evidence="1 2" key="1">
    <citation type="submission" date="2020-12" db="EMBL/GenBank/DDBJ databases">
        <title>Concerted genomic and epigenomic changes stabilize Arabidopsis allopolyploids.</title>
        <authorList>
            <person name="Chen Z."/>
        </authorList>
    </citation>
    <scope>NUCLEOTIDE SEQUENCE [LARGE SCALE GENOMIC DNA]</scope>
    <source>
        <strain evidence="1">Allo738</strain>
        <tissue evidence="1">Leaf</tissue>
    </source>
</reference>
<organism evidence="1 2">
    <name type="scientific">Arabidopsis thaliana x Arabidopsis arenosa</name>
    <dbReference type="NCBI Taxonomy" id="1240361"/>
    <lineage>
        <taxon>Eukaryota</taxon>
        <taxon>Viridiplantae</taxon>
        <taxon>Streptophyta</taxon>
        <taxon>Embryophyta</taxon>
        <taxon>Tracheophyta</taxon>
        <taxon>Spermatophyta</taxon>
        <taxon>Magnoliopsida</taxon>
        <taxon>eudicotyledons</taxon>
        <taxon>Gunneridae</taxon>
        <taxon>Pentapetalae</taxon>
        <taxon>rosids</taxon>
        <taxon>malvids</taxon>
        <taxon>Brassicales</taxon>
        <taxon>Brassicaceae</taxon>
        <taxon>Camelineae</taxon>
        <taxon>Arabidopsis</taxon>
    </lineage>
</organism>
<dbReference type="Proteomes" id="UP000694240">
    <property type="component" value="Chromosome 4"/>
</dbReference>
<accession>A0A8T2E6F5</accession>
<keyword evidence="2" id="KW-1185">Reference proteome</keyword>
<gene>
    <name evidence="1" type="ORF">ISN45_At04g029480</name>
</gene>
<protein>
    <submittedName>
        <fullName evidence="1">Uncharacterized protein</fullName>
    </submittedName>
</protein>
<dbReference type="EMBL" id="JAEFBK010000004">
    <property type="protein sequence ID" value="KAG7617604.1"/>
    <property type="molecule type" value="Genomic_DNA"/>
</dbReference>
<evidence type="ECO:0000313" key="2">
    <source>
        <dbReference type="Proteomes" id="UP000694240"/>
    </source>
</evidence>
<name>A0A8T2E6F5_9BRAS</name>
<comment type="caution">
    <text evidence="1">The sequence shown here is derived from an EMBL/GenBank/DDBJ whole genome shotgun (WGS) entry which is preliminary data.</text>
</comment>
<sequence>MCNFGLVKPVEYSTNGRHVVKLGISLSWNALAHLQHAFHPLTPAQSSGILHPKAEVSNFSLSLDSVFHNRNTKIKLRCQYGFARVFFKTLLLSEQRIEPFNITSPEKKPLTLMFDLSQHLWNFEDVQIITEFQMRASWVYLKLNRKFN</sequence>
<evidence type="ECO:0000313" key="1">
    <source>
        <dbReference type="EMBL" id="KAG7617604.1"/>
    </source>
</evidence>
<proteinExistence type="predicted"/>